<dbReference type="EMBL" id="JAHWQX010000002">
    <property type="protein sequence ID" value="MBW3097596.1"/>
    <property type="molecule type" value="Genomic_DNA"/>
</dbReference>
<evidence type="ECO:0000313" key="8">
    <source>
        <dbReference type="EMBL" id="MBW3097596.1"/>
    </source>
</evidence>
<keyword evidence="1" id="KW-1003">Cell membrane</keyword>
<dbReference type="InterPro" id="IPR010445">
    <property type="entry name" value="LapA_dom"/>
</dbReference>
<reference evidence="8" key="1">
    <citation type="submission" date="2021-07" db="EMBL/GenBank/DDBJ databases">
        <title>Pseudohoeflea marina sp. nov. a polyhydroxyalcanoate-producing bacterium.</title>
        <authorList>
            <person name="Zheng W."/>
            <person name="Yu S."/>
            <person name="Huang Y."/>
        </authorList>
    </citation>
    <scope>NUCLEOTIDE SEQUENCE</scope>
    <source>
        <strain evidence="8">DP4N28-3</strain>
    </source>
</reference>
<feature type="region of interest" description="Disordered" evidence="5">
    <location>
        <begin position="76"/>
        <end position="117"/>
    </location>
</feature>
<proteinExistence type="predicted"/>
<accession>A0ABS6WNR1</accession>
<evidence type="ECO:0000256" key="3">
    <source>
        <dbReference type="ARBA" id="ARBA00022989"/>
    </source>
</evidence>
<dbReference type="Pfam" id="PF06305">
    <property type="entry name" value="LapA_dom"/>
    <property type="match status" value="1"/>
</dbReference>
<keyword evidence="9" id="KW-1185">Reference proteome</keyword>
<protein>
    <submittedName>
        <fullName evidence="8">LapA family protein</fullName>
    </submittedName>
</protein>
<feature type="domain" description="Lipopolysaccharide assembly protein A" evidence="7">
    <location>
        <begin position="42"/>
        <end position="88"/>
    </location>
</feature>
<feature type="compositionally biased region" description="Basic and acidic residues" evidence="5">
    <location>
        <begin position="84"/>
        <end position="106"/>
    </location>
</feature>
<feature type="transmembrane region" description="Helical" evidence="6">
    <location>
        <begin position="42"/>
        <end position="70"/>
    </location>
</feature>
<name>A0ABS6WNR1_9HYPH</name>
<dbReference type="RefSeq" id="WP_219201492.1">
    <property type="nucleotide sequence ID" value="NZ_JAHWQX010000002.1"/>
</dbReference>
<evidence type="ECO:0000256" key="4">
    <source>
        <dbReference type="ARBA" id="ARBA00023136"/>
    </source>
</evidence>
<evidence type="ECO:0000256" key="2">
    <source>
        <dbReference type="ARBA" id="ARBA00022692"/>
    </source>
</evidence>
<gene>
    <name evidence="8" type="ORF">KY465_09920</name>
</gene>
<keyword evidence="2 6" id="KW-0812">Transmembrane</keyword>
<comment type="caution">
    <text evidence="8">The sequence shown here is derived from an EMBL/GenBank/DDBJ whole genome shotgun (WGS) entry which is preliminary data.</text>
</comment>
<evidence type="ECO:0000256" key="5">
    <source>
        <dbReference type="SAM" id="MobiDB-lite"/>
    </source>
</evidence>
<keyword evidence="3 6" id="KW-1133">Transmembrane helix</keyword>
<evidence type="ECO:0000313" key="9">
    <source>
        <dbReference type="Proteomes" id="UP001430804"/>
    </source>
</evidence>
<keyword evidence="4 6" id="KW-0472">Membrane</keyword>
<dbReference type="Proteomes" id="UP001430804">
    <property type="component" value="Unassembled WGS sequence"/>
</dbReference>
<evidence type="ECO:0000256" key="1">
    <source>
        <dbReference type="ARBA" id="ARBA00022475"/>
    </source>
</evidence>
<evidence type="ECO:0000259" key="7">
    <source>
        <dbReference type="Pfam" id="PF06305"/>
    </source>
</evidence>
<organism evidence="8 9">
    <name type="scientific">Pseudohoeflea coraliihabitans</name>
    <dbReference type="NCBI Taxonomy" id="2860393"/>
    <lineage>
        <taxon>Bacteria</taxon>
        <taxon>Pseudomonadati</taxon>
        <taxon>Pseudomonadota</taxon>
        <taxon>Alphaproteobacteria</taxon>
        <taxon>Hyphomicrobiales</taxon>
        <taxon>Rhizobiaceae</taxon>
        <taxon>Pseudohoeflea</taxon>
    </lineage>
</organism>
<evidence type="ECO:0000256" key="6">
    <source>
        <dbReference type="SAM" id="Phobius"/>
    </source>
</evidence>
<sequence length="117" mass="13157">MIKRILSLIILIPLAVVLITLSVTNRQTVTLALNPFDPSDQVLSVAAPFFVFLFAALMLGMVLGSLATWFRQGRYRSRARRNKREAVKWHREADKLKADQAPEHQPGDLPAIPARSH</sequence>